<dbReference type="InterPro" id="IPR015424">
    <property type="entry name" value="PyrdxlP-dep_Trfase"/>
</dbReference>
<dbReference type="RefSeq" id="WP_067719238.1">
    <property type="nucleotide sequence ID" value="NZ_LPVJ01000070.1"/>
</dbReference>
<evidence type="ECO:0000256" key="5">
    <source>
        <dbReference type="RuleBase" id="RU362118"/>
    </source>
</evidence>
<dbReference type="GO" id="GO:0016846">
    <property type="term" value="F:carbon-sulfur lyase activity"/>
    <property type="evidence" value="ECO:0007669"/>
    <property type="project" value="TreeGrafter"/>
</dbReference>
<organism evidence="6 7">
    <name type="scientific">Ferroacidibacillus organovorans</name>
    <dbReference type="NCBI Taxonomy" id="1765683"/>
    <lineage>
        <taxon>Bacteria</taxon>
        <taxon>Bacillati</taxon>
        <taxon>Bacillota</taxon>
        <taxon>Bacilli</taxon>
        <taxon>Bacillales</taxon>
        <taxon>Alicyclobacillaceae</taxon>
        <taxon>Ferroacidibacillus</taxon>
    </lineage>
</organism>
<evidence type="ECO:0000256" key="3">
    <source>
        <dbReference type="ARBA" id="ARBA00022898"/>
    </source>
</evidence>
<proteinExistence type="inferred from homology"/>
<evidence type="ECO:0000256" key="2">
    <source>
        <dbReference type="ARBA" id="ARBA00009077"/>
    </source>
</evidence>
<dbReference type="InterPro" id="IPR000277">
    <property type="entry name" value="Cys/Met-Metab_PyrdxlP-dep_enz"/>
</dbReference>
<dbReference type="GO" id="GO:0009086">
    <property type="term" value="P:methionine biosynthetic process"/>
    <property type="evidence" value="ECO:0007669"/>
    <property type="project" value="UniProtKB-ARBA"/>
</dbReference>
<evidence type="ECO:0000313" key="7">
    <source>
        <dbReference type="Proteomes" id="UP000053557"/>
    </source>
</evidence>
<dbReference type="OrthoDB" id="9803887at2"/>
<dbReference type="CDD" id="cd00614">
    <property type="entry name" value="CGS_like"/>
    <property type="match status" value="1"/>
</dbReference>
<comment type="cofactor">
    <cofactor evidence="1 5">
        <name>pyridoxal 5'-phosphate</name>
        <dbReference type="ChEBI" id="CHEBI:597326"/>
    </cofactor>
</comment>
<dbReference type="FunFam" id="3.40.640.10:FF:000009">
    <property type="entry name" value="Cystathionine gamma-synthase homolog"/>
    <property type="match status" value="1"/>
</dbReference>
<feature type="modified residue" description="N6-(pyridoxal phosphate)lysine" evidence="4">
    <location>
        <position position="196"/>
    </location>
</feature>
<evidence type="ECO:0000256" key="4">
    <source>
        <dbReference type="PIRSR" id="PIRSR001434-2"/>
    </source>
</evidence>
<dbReference type="EMBL" id="LPVJ01000070">
    <property type="protein sequence ID" value="KUO94746.1"/>
    <property type="molecule type" value="Genomic_DNA"/>
</dbReference>
<comment type="caution">
    <text evidence="6">The sequence shown here is derived from an EMBL/GenBank/DDBJ whole genome shotgun (WGS) entry which is preliminary data.</text>
</comment>
<dbReference type="GO" id="GO:0005737">
    <property type="term" value="C:cytoplasm"/>
    <property type="evidence" value="ECO:0007669"/>
    <property type="project" value="TreeGrafter"/>
</dbReference>
<dbReference type="AlphaFoldDB" id="A0A117SX36"/>
<dbReference type="GO" id="GO:0030170">
    <property type="term" value="F:pyridoxal phosphate binding"/>
    <property type="evidence" value="ECO:0007669"/>
    <property type="project" value="InterPro"/>
</dbReference>
<dbReference type="PIRSF" id="PIRSF001434">
    <property type="entry name" value="CGS"/>
    <property type="match status" value="1"/>
</dbReference>
<dbReference type="InterPro" id="IPR015422">
    <property type="entry name" value="PyrdxlP-dep_Trfase_small"/>
</dbReference>
<reference evidence="6 7" key="1">
    <citation type="submission" date="2015-12" db="EMBL/GenBank/DDBJ databases">
        <title>Draft genome sequence of Acidibacillus ferrooxidans ITV001, isolated from a chalcopyrite acid mine drainage site in Brazil.</title>
        <authorList>
            <person name="Dall'Agnol H."/>
            <person name="Nancucheo I."/>
            <person name="Johnson B."/>
            <person name="Oliveira R."/>
            <person name="Leite L."/>
            <person name="Pylro V."/>
            <person name="Nunes G.L."/>
            <person name="Tzotzos G."/>
            <person name="Fernandes G.R."/>
            <person name="Dutra J."/>
            <person name="Orellana S.C."/>
            <person name="Oliveira G."/>
        </authorList>
    </citation>
    <scope>NUCLEOTIDE SEQUENCE [LARGE SCALE GENOMIC DNA]</scope>
    <source>
        <strain evidence="7">ITV01</strain>
    </source>
</reference>
<name>A0A117SX36_9BACL</name>
<evidence type="ECO:0000313" key="6">
    <source>
        <dbReference type="EMBL" id="KUO94746.1"/>
    </source>
</evidence>
<dbReference type="Pfam" id="PF01053">
    <property type="entry name" value="Cys_Met_Meta_PP"/>
    <property type="match status" value="1"/>
</dbReference>
<protein>
    <submittedName>
        <fullName evidence="6">Cystathionine gamma-synthase</fullName>
    </submittedName>
</protein>
<dbReference type="SUPFAM" id="SSF53383">
    <property type="entry name" value="PLP-dependent transferases"/>
    <property type="match status" value="1"/>
</dbReference>
<evidence type="ECO:0000256" key="1">
    <source>
        <dbReference type="ARBA" id="ARBA00001933"/>
    </source>
</evidence>
<gene>
    <name evidence="6" type="ORF">ATW55_10010</name>
</gene>
<dbReference type="PANTHER" id="PTHR11808">
    <property type="entry name" value="TRANS-SULFURATION ENZYME FAMILY MEMBER"/>
    <property type="match status" value="1"/>
</dbReference>
<keyword evidence="3 4" id="KW-0663">Pyridoxal phosphate</keyword>
<dbReference type="PANTHER" id="PTHR11808:SF90">
    <property type="entry name" value="CYSTATHIONINE GAMMA-SYNTHASE"/>
    <property type="match status" value="1"/>
</dbReference>
<dbReference type="InterPro" id="IPR015421">
    <property type="entry name" value="PyrdxlP-dep_Trfase_major"/>
</dbReference>
<keyword evidence="7" id="KW-1185">Reference proteome</keyword>
<comment type="similarity">
    <text evidence="2 5">Belongs to the trans-sulfuration enzymes family.</text>
</comment>
<dbReference type="Gene3D" id="3.90.1150.10">
    <property type="entry name" value="Aspartate Aminotransferase, domain 1"/>
    <property type="match status" value="1"/>
</dbReference>
<dbReference type="FunFam" id="3.90.1150.10:FF:000033">
    <property type="entry name" value="Cystathionine gamma-synthase"/>
    <property type="match status" value="1"/>
</dbReference>
<dbReference type="Proteomes" id="UP000053557">
    <property type="component" value="Unassembled WGS sequence"/>
</dbReference>
<sequence length="386" mass="41993">MYRTETNLAQLGARRDASTGAIVSAVHRSTTYAHPRLGESTGFDYARTANPTRQALEDGIALLEEGARGFAFSSGMAAISCVMNLFGPGDHVIASNDLYGGTYRLFEQVLARYGVAVSYIDFAKEGALEQATTPQTKALFIETPTNPTMKITDLAACIAYANEHGMMTIVDNTFMTPYVQKPLTLGADIVLHSASKYLGGHNDLLAGLVVARTKELADRLYFYQNTIGAVLGPDDSYLLMRGMKTLGLRMQRHEENARELARFLEAHPLVERVYYPGLASHSGKAVQERQASGYGGMVSFDVIDERMVAPFLEHLQLIAFAESLGGVESLLTFPARQTHADIPEAIRSALGITNRLLRFSVGIEHADDLKTDLARALEAAGKAVRA</sequence>
<dbReference type="Gene3D" id="3.40.640.10">
    <property type="entry name" value="Type I PLP-dependent aspartate aminotransferase-like (Major domain)"/>
    <property type="match status" value="1"/>
</dbReference>
<accession>A0A117SX36</accession>
<dbReference type="GO" id="GO:0019346">
    <property type="term" value="P:transsulfuration"/>
    <property type="evidence" value="ECO:0007669"/>
    <property type="project" value="InterPro"/>
</dbReference>